<gene>
    <name evidence="1" type="ORF">ACHAWU_004719</name>
</gene>
<reference evidence="1 2" key="1">
    <citation type="submission" date="2024-10" db="EMBL/GenBank/DDBJ databases">
        <title>Updated reference genomes for cyclostephanoid diatoms.</title>
        <authorList>
            <person name="Roberts W.R."/>
            <person name="Alverson A.J."/>
        </authorList>
    </citation>
    <scope>NUCLEOTIDE SEQUENCE [LARGE SCALE GENOMIC DNA]</scope>
    <source>
        <strain evidence="1 2">AJA232-27</strain>
    </source>
</reference>
<evidence type="ECO:0000313" key="1">
    <source>
        <dbReference type="EMBL" id="KAL3757617.1"/>
    </source>
</evidence>
<dbReference type="AlphaFoldDB" id="A0ABD3M1R0"/>
<keyword evidence="2" id="KW-1185">Reference proteome</keyword>
<proteinExistence type="predicted"/>
<organism evidence="1 2">
    <name type="scientific">Discostella pseudostelligera</name>
    <dbReference type="NCBI Taxonomy" id="259834"/>
    <lineage>
        <taxon>Eukaryota</taxon>
        <taxon>Sar</taxon>
        <taxon>Stramenopiles</taxon>
        <taxon>Ochrophyta</taxon>
        <taxon>Bacillariophyta</taxon>
        <taxon>Coscinodiscophyceae</taxon>
        <taxon>Thalassiosirophycidae</taxon>
        <taxon>Stephanodiscales</taxon>
        <taxon>Stephanodiscaceae</taxon>
        <taxon>Discostella</taxon>
    </lineage>
</organism>
<dbReference type="Proteomes" id="UP001530293">
    <property type="component" value="Unassembled WGS sequence"/>
</dbReference>
<dbReference type="EMBL" id="JALLBG020000257">
    <property type="protein sequence ID" value="KAL3757617.1"/>
    <property type="molecule type" value="Genomic_DNA"/>
</dbReference>
<name>A0ABD3M1R0_9STRA</name>
<sequence length="1030" mass="114304">MEDNPDPDDKRTSKEKFLALPVDSPTYCSAVDIVSGMWAHCKLCDKRIPVKGQRSFTIGAWNSHRKEVATTHKSKIAAKQASTLVELRRREQEGTITERELSRLKQDRKAQKPMTSFFGTNTKRDAGGSVGELDTGSTTQCKKNRTSSTTVIATPSVREDKPCQGIIQDFEGSIQKKVAAYCTYASMDSGYAAGLVGGNSQIFSKLCTGVGIKLTAKNYHNAECKQLWQCRECVQLNAGKIRQIVVNRGKKLHRACTILTQDKLSVDDFDDMKNFNKSSFNDYNEAGGLLKIQIGSYISFYKSIREEASCEDDSGVENVDTFLSNFIKHYKQDEKFRGSLIVCLMKAFVAKLCVDGRKYGEPAAEIKVCVVSFQDTPFGIPPYFTLVGRPQTINENNDFGRTVMEAIVTACKEDGNAMVLNTTTDGVSSEVQWNLRVMVGFLSGENSFVSLPDTNHNVKNARYQLIGGSSCAVLGCYVFDPWYLKLARINQKLWRIDDFASDAVVLSLASVKTIQALQAYTETDGIKFDTGNHAVTVVSLVFLRLRAYAVNANGLSWRDRALYSFITFLWFSSFQCSTMLANKRNLLLETFGVMFLVARRDVAQPRRTTSECNEHTYGMWRMQLREFNIEQLIRIVQKSMIKLDCIFASGLEISRKNAGLSGYQATLPGFIKSLSAAQAREEQCGPVDVDPEKEIVHQLWADVKGVIEQAIAVMTPFLRKFGVAEGNGLSPFATKIDTPSDLKKLIAAYFGSAASGLVSSSDKSSQQGRTVRGLSEVIVSHMNDIQGTKATTDSDTIIVADDEGAEETEIEEQGGNIDWEAEDGEHVISFDPPSYKGKTTMDYFMMLLQTEHLNDVGLSALKLIELLQLGKLDKGAVSTSGSGKYNSLSGRWFSAKKISTGKGVDENMNMGEEGRTALNICRDSIITLNAKNRDKVVSEQSYRVLGIYHKHNNKWYMEVADEVVWNPKNIKAMKAWRIMVSMVRKVGTQDYEDLRADHLGEWSHSAIYCVAGLNEVVSVVGNIVTSKTTA</sequence>
<evidence type="ECO:0000313" key="2">
    <source>
        <dbReference type="Proteomes" id="UP001530293"/>
    </source>
</evidence>
<accession>A0ABD3M1R0</accession>
<protein>
    <submittedName>
        <fullName evidence="1">Uncharacterized protein</fullName>
    </submittedName>
</protein>
<comment type="caution">
    <text evidence="1">The sequence shown here is derived from an EMBL/GenBank/DDBJ whole genome shotgun (WGS) entry which is preliminary data.</text>
</comment>